<name>A0ABV6YR69_UNCC1</name>
<dbReference type="PANTHER" id="PTHR30558:SF3">
    <property type="entry name" value="BIOPOLYMER TRANSPORT PROTEIN EXBD-RELATED"/>
    <property type="match status" value="1"/>
</dbReference>
<keyword evidence="7" id="KW-0813">Transport</keyword>
<evidence type="ECO:0000256" key="2">
    <source>
        <dbReference type="ARBA" id="ARBA00005811"/>
    </source>
</evidence>
<protein>
    <submittedName>
        <fullName evidence="9">ExbD/TolR family protein</fullName>
    </submittedName>
</protein>
<comment type="similarity">
    <text evidence="2 7">Belongs to the ExbD/TolR family.</text>
</comment>
<comment type="subcellular location">
    <subcellularLocation>
        <location evidence="1">Cell membrane</location>
        <topology evidence="1">Single-pass membrane protein</topology>
    </subcellularLocation>
    <subcellularLocation>
        <location evidence="7">Cell membrane</location>
        <topology evidence="7">Single-pass type II membrane protein</topology>
    </subcellularLocation>
</comment>
<evidence type="ECO:0000256" key="6">
    <source>
        <dbReference type="ARBA" id="ARBA00023136"/>
    </source>
</evidence>
<dbReference type="EMBL" id="JBHPBY010000004">
    <property type="protein sequence ID" value="MFC1848694.1"/>
    <property type="molecule type" value="Genomic_DNA"/>
</dbReference>
<accession>A0ABV6YR69</accession>
<keyword evidence="10" id="KW-1185">Reference proteome</keyword>
<keyword evidence="6 8" id="KW-0472">Membrane</keyword>
<evidence type="ECO:0000256" key="7">
    <source>
        <dbReference type="RuleBase" id="RU003879"/>
    </source>
</evidence>
<comment type="caution">
    <text evidence="9">The sequence shown here is derived from an EMBL/GenBank/DDBJ whole genome shotgun (WGS) entry which is preliminary data.</text>
</comment>
<dbReference type="Proteomes" id="UP001594351">
    <property type="component" value="Unassembled WGS sequence"/>
</dbReference>
<organism evidence="9 10">
    <name type="scientific">candidate division CSSED10-310 bacterium</name>
    <dbReference type="NCBI Taxonomy" id="2855610"/>
    <lineage>
        <taxon>Bacteria</taxon>
        <taxon>Bacteria division CSSED10-310</taxon>
    </lineage>
</organism>
<evidence type="ECO:0000256" key="3">
    <source>
        <dbReference type="ARBA" id="ARBA00022475"/>
    </source>
</evidence>
<evidence type="ECO:0000313" key="10">
    <source>
        <dbReference type="Proteomes" id="UP001594351"/>
    </source>
</evidence>
<evidence type="ECO:0000256" key="8">
    <source>
        <dbReference type="SAM" id="Phobius"/>
    </source>
</evidence>
<evidence type="ECO:0000256" key="1">
    <source>
        <dbReference type="ARBA" id="ARBA00004162"/>
    </source>
</evidence>
<keyword evidence="4 7" id="KW-0812">Transmembrane</keyword>
<reference evidence="9 10" key="1">
    <citation type="submission" date="2024-09" db="EMBL/GenBank/DDBJ databases">
        <title>Laminarin stimulates single cell rates of sulfate reduction while oxygen inhibits transcriptomic activity in coastal marine sediment.</title>
        <authorList>
            <person name="Lindsay M."/>
            <person name="Orcutt B."/>
            <person name="Emerson D."/>
            <person name="Stepanauskas R."/>
            <person name="D'Angelo T."/>
        </authorList>
    </citation>
    <scope>NUCLEOTIDE SEQUENCE [LARGE SCALE GENOMIC DNA]</scope>
    <source>
        <strain evidence="9">SAG AM-311-K15</strain>
    </source>
</reference>
<keyword evidence="3" id="KW-1003">Cell membrane</keyword>
<evidence type="ECO:0000256" key="4">
    <source>
        <dbReference type="ARBA" id="ARBA00022692"/>
    </source>
</evidence>
<dbReference type="PANTHER" id="PTHR30558">
    <property type="entry name" value="EXBD MEMBRANE COMPONENT OF PMF-DRIVEN MACROMOLECULE IMPORT SYSTEM"/>
    <property type="match status" value="1"/>
</dbReference>
<evidence type="ECO:0000313" key="9">
    <source>
        <dbReference type="EMBL" id="MFC1848694.1"/>
    </source>
</evidence>
<dbReference type="InterPro" id="IPR003400">
    <property type="entry name" value="ExbD"/>
</dbReference>
<sequence length="141" mass="15986">MHIHRRRQKKTAINITSLIDVLFLLLIFFMLSSTFKEQPGMKLELPESETAEKSEIKDLILHITLDDKKTVSLRLNNKSIALDNLAASFKEIGGLESQSLTLKADQHVEHGTIVKIMDIAKQNNIKKIIIATRIPVQKKDS</sequence>
<keyword evidence="5 8" id="KW-1133">Transmembrane helix</keyword>
<feature type="transmembrane region" description="Helical" evidence="8">
    <location>
        <begin position="12"/>
        <end position="31"/>
    </location>
</feature>
<dbReference type="Pfam" id="PF02472">
    <property type="entry name" value="ExbD"/>
    <property type="match status" value="1"/>
</dbReference>
<dbReference type="Gene3D" id="3.30.420.270">
    <property type="match status" value="1"/>
</dbReference>
<proteinExistence type="inferred from homology"/>
<gene>
    <name evidence="9" type="ORF">ACFL27_00675</name>
</gene>
<evidence type="ECO:0000256" key="5">
    <source>
        <dbReference type="ARBA" id="ARBA00022989"/>
    </source>
</evidence>
<keyword evidence="7" id="KW-0653">Protein transport</keyword>